<accession>A0A9D2HUD8</accession>
<evidence type="ECO:0000313" key="2">
    <source>
        <dbReference type="EMBL" id="HJA85140.1"/>
    </source>
</evidence>
<gene>
    <name evidence="2" type="ORF">H9950_02890</name>
</gene>
<feature type="domain" description="BT4734-like N-terminal" evidence="1">
    <location>
        <begin position="57"/>
        <end position="95"/>
    </location>
</feature>
<comment type="caution">
    <text evidence="2">The sequence shown here is derived from an EMBL/GenBank/DDBJ whole genome shotgun (WGS) entry which is preliminary data.</text>
</comment>
<name>A0A9D2HUD8_9BACE</name>
<dbReference type="InterPro" id="IPR014907">
    <property type="entry name" value="BT4734-like_N"/>
</dbReference>
<dbReference type="Proteomes" id="UP000823862">
    <property type="component" value="Unassembled WGS sequence"/>
</dbReference>
<reference evidence="2" key="1">
    <citation type="journal article" date="2021" name="PeerJ">
        <title>Extensive microbial diversity within the chicken gut microbiome revealed by metagenomics and culture.</title>
        <authorList>
            <person name="Gilroy R."/>
            <person name="Ravi A."/>
            <person name="Getino M."/>
            <person name="Pursley I."/>
            <person name="Horton D.L."/>
            <person name="Alikhan N.F."/>
            <person name="Baker D."/>
            <person name="Gharbi K."/>
            <person name="Hall N."/>
            <person name="Watson M."/>
            <person name="Adriaenssens E.M."/>
            <person name="Foster-Nyarko E."/>
            <person name="Jarju S."/>
            <person name="Secka A."/>
            <person name="Antonio M."/>
            <person name="Oren A."/>
            <person name="Chaudhuri R.R."/>
            <person name="La Ragione R."/>
            <person name="Hildebrand F."/>
            <person name="Pallen M.J."/>
        </authorList>
    </citation>
    <scope>NUCLEOTIDE SEQUENCE</scope>
    <source>
        <strain evidence="2">ChiHjej12B11-9795</strain>
    </source>
</reference>
<reference evidence="2" key="2">
    <citation type="submission" date="2021-04" db="EMBL/GenBank/DDBJ databases">
        <authorList>
            <person name="Gilroy R."/>
        </authorList>
    </citation>
    <scope>NUCLEOTIDE SEQUENCE</scope>
    <source>
        <strain evidence="2">ChiHjej12B11-9795</strain>
    </source>
</reference>
<dbReference type="AlphaFoldDB" id="A0A9D2HUD8"/>
<evidence type="ECO:0000313" key="3">
    <source>
        <dbReference type="Proteomes" id="UP000823862"/>
    </source>
</evidence>
<evidence type="ECO:0000259" key="1">
    <source>
        <dbReference type="Pfam" id="PF08800"/>
    </source>
</evidence>
<dbReference type="EMBL" id="DWZI01000015">
    <property type="protein sequence ID" value="HJA85140.1"/>
    <property type="molecule type" value="Genomic_DNA"/>
</dbReference>
<organism evidence="2 3">
    <name type="scientific">Candidatus Bacteroides avicola</name>
    <dbReference type="NCBI Taxonomy" id="2838468"/>
    <lineage>
        <taxon>Bacteria</taxon>
        <taxon>Pseudomonadati</taxon>
        <taxon>Bacteroidota</taxon>
        <taxon>Bacteroidia</taxon>
        <taxon>Bacteroidales</taxon>
        <taxon>Bacteroidaceae</taxon>
        <taxon>Bacteroides</taxon>
    </lineage>
</organism>
<dbReference type="Pfam" id="PF08800">
    <property type="entry name" value="BT4734-like_N"/>
    <property type="match status" value="1"/>
</dbReference>
<proteinExistence type="predicted"/>
<protein>
    <recommendedName>
        <fullName evidence="1">BT4734-like N-terminal domain-containing protein</fullName>
    </recommendedName>
</protein>
<sequence>MPEITLSLFQGYSDTYPVDKSLTDIVEMILHDPHLADNTAKHRYCRQNGWTKDATRTKMACPCFAVAVRFSQGKKRENISGWTHLCLVDFDHIPPEKKRLACN</sequence>